<feature type="domain" description="Metal-dependent phosphohydrolase 7TM extracellular" evidence="1">
    <location>
        <begin position="7"/>
        <end position="175"/>
    </location>
</feature>
<proteinExistence type="predicted"/>
<name>X1P8N9_9ZZZZ</name>
<dbReference type="Pfam" id="PF07697">
    <property type="entry name" value="7TMR-HDED"/>
    <property type="match status" value="1"/>
</dbReference>
<dbReference type="AlphaFoldDB" id="X1P8N9"/>
<dbReference type="EMBL" id="BARV01038916">
    <property type="protein sequence ID" value="GAI52213.1"/>
    <property type="molecule type" value="Genomic_DNA"/>
</dbReference>
<reference evidence="2" key="1">
    <citation type="journal article" date="2014" name="Front. Microbiol.">
        <title>High frequency of phylogenetically diverse reductive dehalogenase-homologous genes in deep subseafloor sedimentary metagenomes.</title>
        <authorList>
            <person name="Kawai M."/>
            <person name="Futagami T."/>
            <person name="Toyoda A."/>
            <person name="Takaki Y."/>
            <person name="Nishi S."/>
            <person name="Hori S."/>
            <person name="Arai W."/>
            <person name="Tsubouchi T."/>
            <person name="Morono Y."/>
            <person name="Uchiyama I."/>
            <person name="Ito T."/>
            <person name="Fujiyama A."/>
            <person name="Inagaki F."/>
            <person name="Takami H."/>
        </authorList>
    </citation>
    <scope>NUCLEOTIDE SEQUENCE</scope>
    <source>
        <strain evidence="2">Expedition CK06-06</strain>
    </source>
</reference>
<evidence type="ECO:0000259" key="1">
    <source>
        <dbReference type="Pfam" id="PF07697"/>
    </source>
</evidence>
<comment type="caution">
    <text evidence="2">The sequence shown here is derived from an EMBL/GenBank/DDBJ whole genome shotgun (WGS) entry which is preliminary data.</text>
</comment>
<gene>
    <name evidence="2" type="ORF">S06H3_59805</name>
</gene>
<protein>
    <recommendedName>
        <fullName evidence="1">Metal-dependent phosphohydrolase 7TM extracellular domain-containing protein</fullName>
    </recommendedName>
</protein>
<organism evidence="2">
    <name type="scientific">marine sediment metagenome</name>
    <dbReference type="NCBI Taxonomy" id="412755"/>
    <lineage>
        <taxon>unclassified sequences</taxon>
        <taxon>metagenomes</taxon>
        <taxon>ecological metagenomes</taxon>
    </lineage>
</organism>
<dbReference type="InterPro" id="IPR011624">
    <property type="entry name" value="Metal-dep_PHydrolase_7TM_extra"/>
</dbReference>
<evidence type="ECO:0000313" key="2">
    <source>
        <dbReference type="EMBL" id="GAI52213.1"/>
    </source>
</evidence>
<feature type="non-terminal residue" evidence="2">
    <location>
        <position position="176"/>
    </location>
</feature>
<sequence length="176" mass="20225">MKRVRGEKLSLEKKSALLDEELAIKLSEKTRITLLSYSKPDRLKNQIIALLQTIIQEKIVDNSELFATKIKGGIEVRTSEGKESLLLKKEGIYTLSEAKRLLEARCQEFFPDNRFLRNAGYEVADKLFIPNFRYDDKATREKQRKARESIPPVISLFKKGQIIVEGGKLITEDQLL</sequence>
<accession>X1P8N9</accession>